<evidence type="ECO:0008006" key="7">
    <source>
        <dbReference type="Google" id="ProtNLM"/>
    </source>
</evidence>
<accession>A0A1W1IGN1</accession>
<dbReference type="Gene3D" id="1.20.120.520">
    <property type="entry name" value="nmb1532 protein domain like"/>
    <property type="match status" value="1"/>
</dbReference>
<dbReference type="Pfam" id="PF01814">
    <property type="entry name" value="Hemerythrin"/>
    <property type="match status" value="1"/>
</dbReference>
<dbReference type="Pfam" id="PF04282">
    <property type="entry name" value="DUF438"/>
    <property type="match status" value="1"/>
</dbReference>
<dbReference type="InterPro" id="IPR015077">
    <property type="entry name" value="DUF1858"/>
</dbReference>
<evidence type="ECO:0000313" key="6">
    <source>
        <dbReference type="Proteomes" id="UP000195985"/>
    </source>
</evidence>
<sequence>MKEISLNDTVYNLVKQYPEIREVIISLGFEPLRSDKMLNTAGRIMTIGKALKRNDVPEDIFIETLAKNGFSVKEMASSAVTVAPSEPAEPAEPAAPTGGIARMGSTEFQERQDILQSLILRLHRGEDWDAVQADFKKHFTGVSAYEISVMEQGLMGKGIDAEDIQRLCNVHASLFGGSIEAVYTTSAEQQHAGHPIQIMKLENLAIENTLEKVSKLLAVYLETKEPTLKEGIQKQLALLGEFDKHYARKEYAIFPIMENKGITAPPKVMWGVDDNIRAMYKGFKTLLQKEDFAAIPKAFSDLKYEMTEMITKEEDILLPMIIDIFNEDHWLQIAEESEEIGYCIVKPEAKWVPERSLPENVSHETQTIEANPYINFQTGHLTPHQLEKMLNNIPLELTFVDADNIVRYYNDNGEEKFFKRTSSAIGRDVLNCHPPKSLPIVTKLLADLKSGAKESESMWFRAMGKFILVTYRAVRDDDGSYMGTLEYVQDIQPIIDLDGEKRTLS</sequence>
<dbReference type="Proteomes" id="UP000195985">
    <property type="component" value="Unassembled WGS sequence"/>
</dbReference>
<dbReference type="RefSeq" id="WP_086942867.1">
    <property type="nucleotide sequence ID" value="NZ_FONM01000011.1"/>
</dbReference>
<evidence type="ECO:0000256" key="1">
    <source>
        <dbReference type="SAM" id="MobiDB-lite"/>
    </source>
</evidence>
<dbReference type="OrthoDB" id="9769774at2"/>
<dbReference type="InterPro" id="IPR035965">
    <property type="entry name" value="PAS-like_dom_sf"/>
</dbReference>
<name>A0A1W1IGN1_9LACT</name>
<reference evidence="6" key="1">
    <citation type="submission" date="2016-04" db="EMBL/GenBank/DDBJ databases">
        <authorList>
            <person name="Strepis N."/>
        </authorList>
    </citation>
    <scope>NUCLEOTIDE SEQUENCE [LARGE SCALE GENOMIC DNA]</scope>
</reference>
<dbReference type="PANTHER" id="PTHR39966:SF3">
    <property type="entry name" value="DUF438 DOMAIN-CONTAINING PROTEIN"/>
    <property type="match status" value="1"/>
</dbReference>
<dbReference type="InterPro" id="IPR012312">
    <property type="entry name" value="Hemerythrin-like"/>
</dbReference>
<feature type="domain" description="DUF1858" evidence="4">
    <location>
        <begin position="4"/>
        <end position="62"/>
    </location>
</feature>
<dbReference type="Pfam" id="PF08984">
    <property type="entry name" value="DUF1858"/>
    <property type="match status" value="1"/>
</dbReference>
<keyword evidence="6" id="KW-1185">Reference proteome</keyword>
<proteinExistence type="predicted"/>
<dbReference type="InterPro" id="IPR007380">
    <property type="entry name" value="DUF438"/>
</dbReference>
<evidence type="ECO:0000259" key="3">
    <source>
        <dbReference type="Pfam" id="PF04282"/>
    </source>
</evidence>
<feature type="domain" description="DUF438" evidence="3">
    <location>
        <begin position="115"/>
        <end position="180"/>
    </location>
</feature>
<dbReference type="GO" id="GO:0005886">
    <property type="term" value="C:plasma membrane"/>
    <property type="evidence" value="ECO:0007669"/>
    <property type="project" value="TreeGrafter"/>
</dbReference>
<dbReference type="PANTHER" id="PTHR39966">
    <property type="entry name" value="BLL2471 PROTEIN-RELATED"/>
    <property type="match status" value="1"/>
</dbReference>
<evidence type="ECO:0000313" key="5">
    <source>
        <dbReference type="EMBL" id="SLM52071.1"/>
    </source>
</evidence>
<dbReference type="EMBL" id="FWEY01000004">
    <property type="protein sequence ID" value="SLM52071.1"/>
    <property type="molecule type" value="Genomic_DNA"/>
</dbReference>
<evidence type="ECO:0000259" key="4">
    <source>
        <dbReference type="Pfam" id="PF08984"/>
    </source>
</evidence>
<protein>
    <recommendedName>
        <fullName evidence="7">Hemerythrin-like domain-containing protein</fullName>
    </recommendedName>
</protein>
<dbReference type="AlphaFoldDB" id="A0A1W1IGN1"/>
<feature type="region of interest" description="Disordered" evidence="1">
    <location>
        <begin position="82"/>
        <end position="101"/>
    </location>
</feature>
<dbReference type="SUPFAM" id="SSF140683">
    <property type="entry name" value="SP0561-like"/>
    <property type="match status" value="1"/>
</dbReference>
<feature type="compositionally biased region" description="Low complexity" evidence="1">
    <location>
        <begin position="83"/>
        <end position="96"/>
    </location>
</feature>
<dbReference type="Gene3D" id="1.10.3910.10">
    <property type="entry name" value="SP0561-like"/>
    <property type="match status" value="1"/>
</dbReference>
<dbReference type="STRING" id="43064.SAMN04488086_11141"/>
<dbReference type="SUPFAM" id="SSF55785">
    <property type="entry name" value="PYP-like sensor domain (PAS domain)"/>
    <property type="match status" value="1"/>
</dbReference>
<organism evidence="5 6">
    <name type="scientific">Trichococcus pasteurii</name>
    <dbReference type="NCBI Taxonomy" id="43064"/>
    <lineage>
        <taxon>Bacteria</taxon>
        <taxon>Bacillati</taxon>
        <taxon>Bacillota</taxon>
        <taxon>Bacilli</taxon>
        <taxon>Lactobacillales</taxon>
        <taxon>Carnobacteriaceae</taxon>
        <taxon>Trichococcus</taxon>
    </lineage>
</organism>
<dbReference type="InterPro" id="IPR038062">
    <property type="entry name" value="ScdA-like_N_sf"/>
</dbReference>
<feature type="domain" description="Hemerythrin-like" evidence="2">
    <location>
        <begin position="194"/>
        <end position="321"/>
    </location>
</feature>
<evidence type="ECO:0000259" key="2">
    <source>
        <dbReference type="Pfam" id="PF01814"/>
    </source>
</evidence>
<gene>
    <name evidence="5" type="ORF">TPAS_1752</name>
</gene>
<dbReference type="Pfam" id="PF13596">
    <property type="entry name" value="PAS_10"/>
    <property type="match status" value="1"/>
</dbReference>